<accession>A0A3S0ZFY1</accession>
<dbReference type="EMBL" id="RQTK01000882">
    <property type="protein sequence ID" value="RUS73948.1"/>
    <property type="molecule type" value="Genomic_DNA"/>
</dbReference>
<name>A0A3S0ZFY1_ELYCH</name>
<comment type="caution">
    <text evidence="1">The sequence shown here is derived from an EMBL/GenBank/DDBJ whole genome shotgun (WGS) entry which is preliminary data.</text>
</comment>
<organism evidence="1 2">
    <name type="scientific">Elysia chlorotica</name>
    <name type="common">Eastern emerald elysia</name>
    <name type="synonym">Sea slug</name>
    <dbReference type="NCBI Taxonomy" id="188477"/>
    <lineage>
        <taxon>Eukaryota</taxon>
        <taxon>Metazoa</taxon>
        <taxon>Spiralia</taxon>
        <taxon>Lophotrochozoa</taxon>
        <taxon>Mollusca</taxon>
        <taxon>Gastropoda</taxon>
        <taxon>Heterobranchia</taxon>
        <taxon>Euthyneura</taxon>
        <taxon>Panpulmonata</taxon>
        <taxon>Sacoglossa</taxon>
        <taxon>Placobranchoidea</taxon>
        <taxon>Plakobranchidae</taxon>
        <taxon>Elysia</taxon>
    </lineage>
</organism>
<protein>
    <submittedName>
        <fullName evidence="1">Uncharacterized protein</fullName>
    </submittedName>
</protein>
<gene>
    <name evidence="1" type="ORF">EGW08_018286</name>
</gene>
<dbReference type="Proteomes" id="UP000271974">
    <property type="component" value="Unassembled WGS sequence"/>
</dbReference>
<reference evidence="1 2" key="1">
    <citation type="submission" date="2019-01" db="EMBL/GenBank/DDBJ databases">
        <title>A draft genome assembly of the solar-powered sea slug Elysia chlorotica.</title>
        <authorList>
            <person name="Cai H."/>
            <person name="Li Q."/>
            <person name="Fang X."/>
            <person name="Li J."/>
            <person name="Curtis N.E."/>
            <person name="Altenburger A."/>
            <person name="Shibata T."/>
            <person name="Feng M."/>
            <person name="Maeda T."/>
            <person name="Schwartz J.A."/>
            <person name="Shigenobu S."/>
            <person name="Lundholm N."/>
            <person name="Nishiyama T."/>
            <person name="Yang H."/>
            <person name="Hasebe M."/>
            <person name="Li S."/>
            <person name="Pierce S.K."/>
            <person name="Wang J."/>
        </authorList>
    </citation>
    <scope>NUCLEOTIDE SEQUENCE [LARGE SCALE GENOMIC DNA]</scope>
    <source>
        <strain evidence="1">EC2010</strain>
        <tissue evidence="1">Whole organism of an adult</tissue>
    </source>
</reference>
<proteinExistence type="predicted"/>
<dbReference type="AlphaFoldDB" id="A0A3S0ZFY1"/>
<sequence length="99" mass="11350">MRLQCSKQYKTTFFFISRAGQGIKWDCHANCGTIGSFANLMLKIMILPSILCPKLLRISQSSNNSYGRQSIFVLSSGWLSRQSIYMYLTGTKWTREINI</sequence>
<evidence type="ECO:0000313" key="2">
    <source>
        <dbReference type="Proteomes" id="UP000271974"/>
    </source>
</evidence>
<evidence type="ECO:0000313" key="1">
    <source>
        <dbReference type="EMBL" id="RUS73948.1"/>
    </source>
</evidence>
<keyword evidence="2" id="KW-1185">Reference proteome</keyword>